<dbReference type="InterPro" id="IPR000504">
    <property type="entry name" value="RRM_dom"/>
</dbReference>
<proteinExistence type="predicted"/>
<feature type="domain" description="RRM" evidence="11">
    <location>
        <begin position="185"/>
        <end position="263"/>
    </location>
</feature>
<dbReference type="PROSITE" id="PS50102">
    <property type="entry name" value="RRM"/>
    <property type="match status" value="2"/>
</dbReference>
<dbReference type="GO" id="GO:0071011">
    <property type="term" value="C:precatalytic spliceosome"/>
    <property type="evidence" value="ECO:0007669"/>
    <property type="project" value="TreeGrafter"/>
</dbReference>
<evidence type="ECO:0000256" key="1">
    <source>
        <dbReference type="ARBA" id="ARBA00004123"/>
    </source>
</evidence>
<evidence type="ECO:0000256" key="9">
    <source>
        <dbReference type="PROSITE-ProRule" id="PRU00176"/>
    </source>
</evidence>
<evidence type="ECO:0000256" key="7">
    <source>
        <dbReference type="ARBA" id="ARBA00023187"/>
    </source>
</evidence>
<dbReference type="Pfam" id="PF00076">
    <property type="entry name" value="RRM_1"/>
    <property type="match status" value="2"/>
</dbReference>
<feature type="compositionally biased region" description="Polar residues" evidence="10">
    <location>
        <begin position="285"/>
        <end position="294"/>
    </location>
</feature>
<dbReference type="Gene3D" id="3.30.70.330">
    <property type="match status" value="3"/>
</dbReference>
<evidence type="ECO:0000256" key="5">
    <source>
        <dbReference type="ARBA" id="ARBA00023015"/>
    </source>
</evidence>
<feature type="domain" description="RRM" evidence="11">
    <location>
        <begin position="92"/>
        <end position="170"/>
    </location>
</feature>
<evidence type="ECO:0000256" key="10">
    <source>
        <dbReference type="SAM" id="MobiDB-lite"/>
    </source>
</evidence>
<dbReference type="SUPFAM" id="SSF54928">
    <property type="entry name" value="RNA-binding domain, RBD"/>
    <property type="match status" value="2"/>
</dbReference>
<keyword evidence="3" id="KW-0507">mRNA processing</keyword>
<dbReference type="GO" id="GO:0071013">
    <property type="term" value="C:catalytic step 2 spliceosome"/>
    <property type="evidence" value="ECO:0007669"/>
    <property type="project" value="TreeGrafter"/>
</dbReference>
<dbReference type="OrthoDB" id="5411533at2759"/>
<evidence type="ECO:0000256" key="4">
    <source>
        <dbReference type="ARBA" id="ARBA00022884"/>
    </source>
</evidence>
<dbReference type="Pfam" id="PF08598">
    <property type="entry name" value="Sds3"/>
    <property type="match status" value="1"/>
</dbReference>
<evidence type="ECO:0000256" key="6">
    <source>
        <dbReference type="ARBA" id="ARBA00023163"/>
    </source>
</evidence>
<feature type="region of interest" description="Disordered" evidence="10">
    <location>
        <begin position="1016"/>
        <end position="1071"/>
    </location>
</feature>
<keyword evidence="4 9" id="KW-0694">RNA-binding</keyword>
<dbReference type="GO" id="GO:0006376">
    <property type="term" value="P:mRNA splice site recognition"/>
    <property type="evidence" value="ECO:0007669"/>
    <property type="project" value="TreeGrafter"/>
</dbReference>
<name>A0A9W8L668_9FUNG</name>
<comment type="caution">
    <text evidence="12">The sequence shown here is derived from an EMBL/GenBank/DDBJ whole genome shotgun (WGS) entry which is preliminary data.</text>
</comment>
<dbReference type="GO" id="GO:0000381">
    <property type="term" value="P:regulation of alternative mRNA splicing, via spliceosome"/>
    <property type="evidence" value="ECO:0007669"/>
    <property type="project" value="TreeGrafter"/>
</dbReference>
<evidence type="ECO:0000259" key="11">
    <source>
        <dbReference type="PROSITE" id="PS50102"/>
    </source>
</evidence>
<evidence type="ECO:0000256" key="2">
    <source>
        <dbReference type="ARBA" id="ARBA00022491"/>
    </source>
</evidence>
<comment type="subcellular location">
    <subcellularLocation>
        <location evidence="1">Nucleus</location>
    </subcellularLocation>
</comment>
<protein>
    <recommendedName>
        <fullName evidence="11">RRM domain-containing protein</fullName>
    </recommendedName>
</protein>
<keyword evidence="13" id="KW-1185">Reference proteome</keyword>
<dbReference type="GO" id="GO:0000380">
    <property type="term" value="P:alternative mRNA splicing, via spliceosome"/>
    <property type="evidence" value="ECO:0007669"/>
    <property type="project" value="TreeGrafter"/>
</dbReference>
<evidence type="ECO:0000256" key="3">
    <source>
        <dbReference type="ARBA" id="ARBA00022664"/>
    </source>
</evidence>
<dbReference type="PANTHER" id="PTHR47330">
    <property type="entry name" value="POLY(U)-BINDING-SPLICING FACTOR PUF60-B-RELATED"/>
    <property type="match status" value="1"/>
</dbReference>
<dbReference type="InterPro" id="IPR003954">
    <property type="entry name" value="RRM_euk-type"/>
</dbReference>
<keyword evidence="7" id="KW-0508">mRNA splicing</keyword>
<dbReference type="AlphaFoldDB" id="A0A9W8L668"/>
<evidence type="ECO:0000313" key="13">
    <source>
        <dbReference type="Proteomes" id="UP001151516"/>
    </source>
</evidence>
<evidence type="ECO:0000313" key="12">
    <source>
        <dbReference type="EMBL" id="KAJ2689558.1"/>
    </source>
</evidence>
<accession>A0A9W8L668</accession>
<dbReference type="InterPro" id="IPR051974">
    <property type="entry name" value="PUF60_regulator"/>
</dbReference>
<dbReference type="InterPro" id="IPR035979">
    <property type="entry name" value="RBD_domain_sf"/>
</dbReference>
<dbReference type="EMBL" id="JANBTX010000023">
    <property type="protein sequence ID" value="KAJ2689558.1"/>
    <property type="molecule type" value="Genomic_DNA"/>
</dbReference>
<dbReference type="InterPro" id="IPR013907">
    <property type="entry name" value="Sds3"/>
</dbReference>
<dbReference type="SMART" id="SM00360">
    <property type="entry name" value="RRM"/>
    <property type="match status" value="3"/>
</dbReference>
<dbReference type="SMART" id="SM00361">
    <property type="entry name" value="RRM_1"/>
    <property type="match status" value="2"/>
</dbReference>
<dbReference type="GO" id="GO:0003723">
    <property type="term" value="F:RNA binding"/>
    <property type="evidence" value="ECO:0007669"/>
    <property type="project" value="UniProtKB-UniRule"/>
</dbReference>
<dbReference type="FunFam" id="3.30.70.330:FF:000382">
    <property type="entry name" value="G-patch domain-containing protein"/>
    <property type="match status" value="1"/>
</dbReference>
<evidence type="ECO:0000256" key="8">
    <source>
        <dbReference type="ARBA" id="ARBA00023242"/>
    </source>
</evidence>
<keyword evidence="2" id="KW-0678">Repressor</keyword>
<keyword evidence="5" id="KW-0805">Transcription regulation</keyword>
<keyword evidence="6" id="KW-0804">Transcription</keyword>
<sequence>MSTQHSTEQEPQAVAEGGNVAADVVLPNGLTQAQQDCLDRALAYARELQQTVFKDILEEEKQRSEEERKLPACTVNPGLMAGVDMRNLSVMSRLYVGSINFELTEEHIQRVFSEFGSVSSVSMAKDPATGRHKGFGFVEYDVPEAATLAMEAMNGVMVGGRQLKIGRPNNYNLAVTQGFPAPPSERIYVANVNEAISEEVLREIFAPFGEVKTCVLSADVATRKHRGWGFIEFAETTPADQAAVAMNGFSLGNLTLRVRKCVVGGPLGEGMAALGSLPPPASDGATGSNISQTGPRPPQQVIDVAASINMSISEAAAGGSVTQPTAPQVIQKTTVASPVVVLENVVGGRSEVDDELAADMEGEGSKCGEIAKVVVHFASEEEIQAAGGAEGSEVSIFLQFKDAESAVRAVELFDGRWFAGRQVAASLFDYERYRMAWSDIDDASGAEEDPVVLKKKRILRHGRSRLASMQERFNTGKTRLYDARQQQLDLELAQLQDGSHPRYLELVEQVDERWSDLFAKIELRLSSSCKFADTKLVSSQSAATNTFVAGRAELRRAMIYRRKKHMWALTDELRNLENVREVIVNIGCPVISAPPYKPIAAGRYSRHLLDVSGVPPPKAEDDADLRAICSISALLNHSDTDISVPEDAAAALSPAIADVAGDTRVPASILGYSAKELSDGAPMYAYQDEANPRSSVVADRGEYYQYGANGYHQTQPHAGGHPRHPSYYDAEGGATDYAASHQPGDHRYAASSKISDLLQPSADTYAAYDSRHPGRQPPSTAYYEGARPPAVASTALGKHEIDFEDTPTKRQRMVQSSTTWPASSYAHPQHHAGHASRSWADLPSAAAGSGAPAEGYGHGQAGYYHQKYAAPSTSATSNHGSSSAYQAQYHQAASGDHAYYSQQQQHYQQHGYHQQGASGSSYYGTGTAKYDYSKDPQAAYYQRQPHQSTTAAPPHTYYQPAPGHYQQPTAAAGVRTADPYYAYKQSGNAPAGYPPQQAAGGSAGWTDYYQQPQYAQAAHPHRYPQQANAGSSAEYYERSGYYGGHQQRPPTYTGNGGDPRHYPTTQPNFSK</sequence>
<feature type="region of interest" description="Disordered" evidence="10">
    <location>
        <begin position="815"/>
        <end position="853"/>
    </location>
</feature>
<keyword evidence="8" id="KW-0539">Nucleus</keyword>
<dbReference type="Proteomes" id="UP001151516">
    <property type="component" value="Unassembled WGS sequence"/>
</dbReference>
<dbReference type="GO" id="GO:0005654">
    <property type="term" value="C:nucleoplasm"/>
    <property type="evidence" value="ECO:0007669"/>
    <property type="project" value="UniProtKB-ARBA"/>
</dbReference>
<gene>
    <name evidence="12" type="ORF">IWW39_001362</name>
</gene>
<feature type="compositionally biased region" description="Low complexity" evidence="10">
    <location>
        <begin position="843"/>
        <end position="853"/>
    </location>
</feature>
<dbReference type="PANTHER" id="PTHR47330:SF1">
    <property type="entry name" value="POLY(U)-BINDING-SPLICING FACTOR PUF60"/>
    <property type="match status" value="1"/>
</dbReference>
<feature type="region of interest" description="Disordered" evidence="10">
    <location>
        <begin position="940"/>
        <end position="967"/>
    </location>
</feature>
<dbReference type="InterPro" id="IPR012677">
    <property type="entry name" value="Nucleotide-bd_a/b_plait_sf"/>
</dbReference>
<feature type="region of interest" description="Disordered" evidence="10">
    <location>
        <begin position="278"/>
        <end position="297"/>
    </location>
</feature>
<feature type="region of interest" description="Disordered" evidence="10">
    <location>
        <begin position="895"/>
        <end position="918"/>
    </location>
</feature>
<organism evidence="12 13">
    <name type="scientific">Coemansia spiralis</name>
    <dbReference type="NCBI Taxonomy" id="417178"/>
    <lineage>
        <taxon>Eukaryota</taxon>
        <taxon>Fungi</taxon>
        <taxon>Fungi incertae sedis</taxon>
        <taxon>Zoopagomycota</taxon>
        <taxon>Kickxellomycotina</taxon>
        <taxon>Kickxellomycetes</taxon>
        <taxon>Kickxellales</taxon>
        <taxon>Kickxellaceae</taxon>
        <taxon>Coemansia</taxon>
    </lineage>
</organism>
<reference evidence="12" key="1">
    <citation type="submission" date="2022-07" db="EMBL/GenBank/DDBJ databases">
        <title>Phylogenomic reconstructions and comparative analyses of Kickxellomycotina fungi.</title>
        <authorList>
            <person name="Reynolds N.K."/>
            <person name="Stajich J.E."/>
            <person name="Barry K."/>
            <person name="Grigoriev I.V."/>
            <person name="Crous P."/>
            <person name="Smith M.E."/>
        </authorList>
    </citation>
    <scope>NUCLEOTIDE SEQUENCE</scope>
    <source>
        <strain evidence="12">CBS 109367</strain>
    </source>
</reference>